<dbReference type="EMBL" id="JAHKPD010000007">
    <property type="protein sequence ID" value="MBU2949367.1"/>
    <property type="molecule type" value="Genomic_DNA"/>
</dbReference>
<sequence length="147" mass="16535">MSILARDKKQLTYIYSSKSHLGKQVLGYIQGIDKKVETIDIDKEKLGDTIWVEISDQLNVAINKLFSIEGADYGNTEDFDTEDWLKILNKNTELLQKPIAIVGKDVKQIVNRSEILEFFGVDSAGFEKKPSGESPTTSSTTEDEKFV</sequence>
<organism evidence="1 2">
    <name type="scientific">Pseudotamlana agarivorans</name>
    <dbReference type="NCBI Taxonomy" id="481183"/>
    <lineage>
        <taxon>Bacteria</taxon>
        <taxon>Pseudomonadati</taxon>
        <taxon>Bacteroidota</taxon>
        <taxon>Flavobacteriia</taxon>
        <taxon>Flavobacteriales</taxon>
        <taxon>Flavobacteriaceae</taxon>
        <taxon>Pseudotamlana</taxon>
    </lineage>
</organism>
<gene>
    <name evidence="1" type="ORF">KO493_01510</name>
</gene>
<name>A0ACC5U4W6_9FLAO</name>
<dbReference type="Proteomes" id="UP001647509">
    <property type="component" value="Unassembled WGS sequence"/>
</dbReference>
<proteinExistence type="predicted"/>
<evidence type="ECO:0000313" key="1">
    <source>
        <dbReference type="EMBL" id="MBU2949367.1"/>
    </source>
</evidence>
<keyword evidence="2" id="KW-1185">Reference proteome</keyword>
<protein>
    <submittedName>
        <fullName evidence="1">Uncharacterized protein</fullName>
    </submittedName>
</protein>
<evidence type="ECO:0000313" key="2">
    <source>
        <dbReference type="Proteomes" id="UP001647509"/>
    </source>
</evidence>
<accession>A0ACC5U4W6</accession>
<comment type="caution">
    <text evidence="1">The sequence shown here is derived from an EMBL/GenBank/DDBJ whole genome shotgun (WGS) entry which is preliminary data.</text>
</comment>
<reference evidence="1" key="1">
    <citation type="submission" date="2021-05" db="EMBL/GenBank/DDBJ databases">
        <title>Draft genomes of bacteria isolated from model marine particles.</title>
        <authorList>
            <person name="Datta M.S."/>
            <person name="Schwartzman J.A."/>
            <person name="Enke T.N."/>
            <person name="Saavedra J."/>
            <person name="Cermak N."/>
            <person name="Cordero O.X."/>
        </authorList>
    </citation>
    <scope>NUCLEOTIDE SEQUENCE</scope>
    <source>
        <strain evidence="1">I2M19</strain>
    </source>
</reference>